<evidence type="ECO:0000313" key="1">
    <source>
        <dbReference type="EMBL" id="MCF2501695.1"/>
    </source>
</evidence>
<protein>
    <submittedName>
        <fullName evidence="1">Uncharacterized protein</fullName>
    </submittedName>
</protein>
<reference evidence="1" key="1">
    <citation type="submission" date="2022-01" db="EMBL/GenBank/DDBJ databases">
        <title>Novel species in genus Dyadobacter.</title>
        <authorList>
            <person name="Ma C."/>
        </authorList>
    </citation>
    <scope>NUCLEOTIDE SEQUENCE</scope>
    <source>
        <strain evidence="1">CY357</strain>
    </source>
</reference>
<dbReference type="EMBL" id="JAKFFV010000026">
    <property type="protein sequence ID" value="MCF2501695.1"/>
    <property type="molecule type" value="Genomic_DNA"/>
</dbReference>
<dbReference type="Proteomes" id="UP001139411">
    <property type="component" value="Unassembled WGS sequence"/>
</dbReference>
<dbReference type="SUPFAM" id="SSF52540">
    <property type="entry name" value="P-loop containing nucleoside triphosphate hydrolases"/>
    <property type="match status" value="1"/>
</dbReference>
<proteinExistence type="predicted"/>
<dbReference type="RefSeq" id="WP_235179794.1">
    <property type="nucleotide sequence ID" value="NZ_JAKFFV010000026.1"/>
</dbReference>
<sequence>MMNDNSKTKRLLDKVLKTEQLVAEIAATEIVFSPALITLNKIPVVRRGTVNVIQGRAGSHKSRLAELFCSMLLREENEPELSLGFEKNKDEALTVCYIDTERNFKEEFPSSVKRIVENAGYILPSDVPNFRFTSFKDIERKDRQEVLQKYIENLRSFTPNSLLVILDVVTDFIANFNDPVESMRLFDYISILTTEYNSTFLLIIHENPGSSKARGHSGTESLNKASTVMRIGYQKEIASSSSQGLTLEFLKNRYSGKLAPIALQFSDETQSLNIGGNILGSMVGNEKGVAPLSLIQAKLAEYIIEPIEQKHLLAMLRKDFKCSFNTLKSRLEEIESTPLEIVTVDSVTCQLKINQSSGKPTIYSLVNLDLEKRLVA</sequence>
<dbReference type="Gene3D" id="3.40.50.300">
    <property type="entry name" value="P-loop containing nucleotide triphosphate hydrolases"/>
    <property type="match status" value="1"/>
</dbReference>
<dbReference type="AlphaFoldDB" id="A0A9X1QHV4"/>
<accession>A0A9X1QHV4</accession>
<evidence type="ECO:0000313" key="2">
    <source>
        <dbReference type="Proteomes" id="UP001139411"/>
    </source>
</evidence>
<comment type="caution">
    <text evidence="1">The sequence shown here is derived from an EMBL/GenBank/DDBJ whole genome shotgun (WGS) entry which is preliminary data.</text>
</comment>
<dbReference type="InterPro" id="IPR027417">
    <property type="entry name" value="P-loop_NTPase"/>
</dbReference>
<name>A0A9X1QHV4_9BACT</name>
<gene>
    <name evidence="1" type="ORF">L0661_25480</name>
</gene>
<organism evidence="1 2">
    <name type="scientific">Dyadobacter chenhuakuii</name>
    <dbReference type="NCBI Taxonomy" id="2909339"/>
    <lineage>
        <taxon>Bacteria</taxon>
        <taxon>Pseudomonadati</taxon>
        <taxon>Bacteroidota</taxon>
        <taxon>Cytophagia</taxon>
        <taxon>Cytophagales</taxon>
        <taxon>Spirosomataceae</taxon>
        <taxon>Dyadobacter</taxon>
    </lineage>
</organism>